<name>A0AA90NDS4_9ACTN</name>
<evidence type="ECO:0000313" key="4">
    <source>
        <dbReference type="Proteomes" id="UP001178281"/>
    </source>
</evidence>
<protein>
    <submittedName>
        <fullName evidence="3">Uncharacterized protein</fullName>
    </submittedName>
</protein>
<evidence type="ECO:0000256" key="1">
    <source>
        <dbReference type="SAM" id="MobiDB-lite"/>
    </source>
</evidence>
<organism evidence="3 4">
    <name type="scientific">Tsukamurella strandjordii</name>
    <dbReference type="NCBI Taxonomy" id="147577"/>
    <lineage>
        <taxon>Bacteria</taxon>
        <taxon>Bacillati</taxon>
        <taxon>Actinomycetota</taxon>
        <taxon>Actinomycetes</taxon>
        <taxon>Mycobacteriales</taxon>
        <taxon>Tsukamurellaceae</taxon>
        <taxon>Tsukamurella</taxon>
    </lineage>
</organism>
<feature type="compositionally biased region" description="Low complexity" evidence="1">
    <location>
        <begin position="81"/>
        <end position="113"/>
    </location>
</feature>
<dbReference type="RefSeq" id="WP_305112849.1">
    <property type="nucleotide sequence ID" value="NZ_JAUTIX010000009.1"/>
</dbReference>
<reference evidence="3" key="1">
    <citation type="submission" date="2023-08" db="EMBL/GenBank/DDBJ databases">
        <title>The draft genome of Tsukamurella strandjordii strain 050030.</title>
        <authorList>
            <person name="Zhao F."/>
            <person name="Feng Y."/>
            <person name="Zong Z."/>
        </authorList>
    </citation>
    <scope>NUCLEOTIDE SEQUENCE</scope>
    <source>
        <strain evidence="3">050030</strain>
    </source>
</reference>
<evidence type="ECO:0000256" key="2">
    <source>
        <dbReference type="SAM" id="Phobius"/>
    </source>
</evidence>
<keyword evidence="2" id="KW-0472">Membrane</keyword>
<keyword evidence="4" id="KW-1185">Reference proteome</keyword>
<keyword evidence="2" id="KW-1133">Transmembrane helix</keyword>
<keyword evidence="2" id="KW-0812">Transmembrane</keyword>
<comment type="caution">
    <text evidence="3">The sequence shown here is derived from an EMBL/GenBank/DDBJ whole genome shotgun (WGS) entry which is preliminary data.</text>
</comment>
<dbReference type="EMBL" id="JAUTIX010000009">
    <property type="protein sequence ID" value="MDP0400471.1"/>
    <property type="molecule type" value="Genomic_DNA"/>
</dbReference>
<accession>A0AA90NDS4</accession>
<feature type="transmembrane region" description="Helical" evidence="2">
    <location>
        <begin position="12"/>
        <end position="30"/>
    </location>
</feature>
<gene>
    <name evidence="3" type="ORF">Q7X28_21340</name>
</gene>
<feature type="region of interest" description="Disordered" evidence="1">
    <location>
        <begin position="81"/>
        <end position="119"/>
    </location>
</feature>
<proteinExistence type="predicted"/>
<dbReference type="AlphaFoldDB" id="A0AA90NDS4"/>
<evidence type="ECO:0000313" key="3">
    <source>
        <dbReference type="EMBL" id="MDP0400471.1"/>
    </source>
</evidence>
<sequence>MSEKPLPFSNGLQLKSMGAVLLLVLGVLIWRLTDATTTGARALYIGAIVFEILFFVGLVYASRTIKNQYARAEEAYQKQVAAQQQDDSVAAPASDSVPTSDPVPASDPVPDTAGEADTK</sequence>
<feature type="transmembrane region" description="Helical" evidence="2">
    <location>
        <begin position="42"/>
        <end position="61"/>
    </location>
</feature>
<dbReference type="Proteomes" id="UP001178281">
    <property type="component" value="Unassembled WGS sequence"/>
</dbReference>